<reference evidence="1 2" key="1">
    <citation type="submission" date="2016-07" db="EMBL/GenBank/DDBJ databases">
        <title>Bacillus oceanisediminis whole genome.</title>
        <authorList>
            <person name="Pal Y."/>
            <person name="Verma A."/>
            <person name="Mual P."/>
            <person name="Srinivasan K."/>
        </authorList>
    </citation>
    <scope>NUCLEOTIDE SEQUENCE [LARGE SCALE GENOMIC DNA]</scope>
    <source>
        <strain evidence="1 2">Bhandara28</strain>
    </source>
</reference>
<protein>
    <recommendedName>
        <fullName evidence="3">YolD-like protein</fullName>
    </recommendedName>
</protein>
<dbReference type="PANTHER" id="PTHR40051:SF1">
    <property type="entry name" value="YOLD-LIKE FAMILY PROTEIN"/>
    <property type="match status" value="1"/>
</dbReference>
<evidence type="ECO:0000313" key="1">
    <source>
        <dbReference type="EMBL" id="OHX44609.1"/>
    </source>
</evidence>
<dbReference type="RefSeq" id="WP_009335585.1">
    <property type="nucleotide sequence ID" value="NZ_JAMAWK010000009.1"/>
</dbReference>
<gene>
    <name evidence="1" type="ORF">BBV17_25640</name>
</gene>
<accession>A0ABX3CMV3</accession>
<organism evidence="1 2">
    <name type="scientific">Cytobacillus oceanisediminis</name>
    <dbReference type="NCBI Taxonomy" id="665099"/>
    <lineage>
        <taxon>Bacteria</taxon>
        <taxon>Bacillati</taxon>
        <taxon>Bacillota</taxon>
        <taxon>Bacilli</taxon>
        <taxon>Bacillales</taxon>
        <taxon>Bacillaceae</taxon>
        <taxon>Cytobacillus</taxon>
    </lineage>
</organism>
<evidence type="ECO:0000313" key="2">
    <source>
        <dbReference type="Proteomes" id="UP000180194"/>
    </source>
</evidence>
<dbReference type="InterPro" id="IPR014962">
    <property type="entry name" value="YolD"/>
</dbReference>
<comment type="caution">
    <text evidence="1">The sequence shown here is derived from an EMBL/GenBank/DDBJ whole genome shotgun (WGS) entry which is preliminary data.</text>
</comment>
<dbReference type="Proteomes" id="UP000180194">
    <property type="component" value="Unassembled WGS sequence"/>
</dbReference>
<evidence type="ECO:0008006" key="3">
    <source>
        <dbReference type="Google" id="ProtNLM"/>
    </source>
</evidence>
<dbReference type="PANTHER" id="PTHR40051">
    <property type="entry name" value="IG HYPOTHETICAL 15966"/>
    <property type="match status" value="1"/>
</dbReference>
<sequence length="77" mass="9456">MIRDRGKIKWQPAHFMPEHRKMLNHITNEDKKQKKPLLEEQQFEEIDFIVMESLNYSISIKVTIWHDGFFQHFRDCP</sequence>
<name>A0ABX3CMV3_9BACI</name>
<proteinExistence type="predicted"/>
<dbReference type="Pfam" id="PF08863">
    <property type="entry name" value="YolD"/>
    <property type="match status" value="1"/>
</dbReference>
<keyword evidence="2" id="KW-1185">Reference proteome</keyword>
<dbReference type="EMBL" id="MBRJ01000041">
    <property type="protein sequence ID" value="OHX44609.1"/>
    <property type="molecule type" value="Genomic_DNA"/>
</dbReference>